<dbReference type="AlphaFoldDB" id="A0A8T0GM07"/>
<accession>A0A8T0GM07</accession>
<organism evidence="1 2">
    <name type="scientific">Ceratodon purpureus</name>
    <name type="common">Fire moss</name>
    <name type="synonym">Dicranum purpureum</name>
    <dbReference type="NCBI Taxonomy" id="3225"/>
    <lineage>
        <taxon>Eukaryota</taxon>
        <taxon>Viridiplantae</taxon>
        <taxon>Streptophyta</taxon>
        <taxon>Embryophyta</taxon>
        <taxon>Bryophyta</taxon>
        <taxon>Bryophytina</taxon>
        <taxon>Bryopsida</taxon>
        <taxon>Dicranidae</taxon>
        <taxon>Pseudoditrichales</taxon>
        <taxon>Ditrichaceae</taxon>
        <taxon>Ceratodon</taxon>
    </lineage>
</organism>
<evidence type="ECO:0000313" key="1">
    <source>
        <dbReference type="EMBL" id="KAG0559219.1"/>
    </source>
</evidence>
<reference evidence="1" key="1">
    <citation type="submission" date="2020-06" db="EMBL/GenBank/DDBJ databases">
        <title>WGS assembly of Ceratodon purpureus strain R40.</title>
        <authorList>
            <person name="Carey S.B."/>
            <person name="Jenkins J."/>
            <person name="Shu S."/>
            <person name="Lovell J.T."/>
            <person name="Sreedasyam A."/>
            <person name="Maumus F."/>
            <person name="Tiley G.P."/>
            <person name="Fernandez-Pozo N."/>
            <person name="Barry K."/>
            <person name="Chen C."/>
            <person name="Wang M."/>
            <person name="Lipzen A."/>
            <person name="Daum C."/>
            <person name="Saski C.A."/>
            <person name="Payton A.C."/>
            <person name="Mcbreen J.C."/>
            <person name="Conrad R.E."/>
            <person name="Kollar L.M."/>
            <person name="Olsson S."/>
            <person name="Huttunen S."/>
            <person name="Landis J.B."/>
            <person name="Wickett N.J."/>
            <person name="Johnson M.G."/>
            <person name="Rensing S.A."/>
            <person name="Grimwood J."/>
            <person name="Schmutz J."/>
            <person name="Mcdaniel S.F."/>
        </authorList>
    </citation>
    <scope>NUCLEOTIDE SEQUENCE</scope>
    <source>
        <strain evidence="1">R40</strain>
    </source>
</reference>
<sequence>MVAKFWVLSSTRGFVGGSGGGRWCSKFSSCQRCLPSLTEASIWLRELEAPSFNKLLVLSMSRSLWAVSIRTCAFCLSCRGQLLFCGVTLWDGGATYSRSWLGITHD</sequence>
<comment type="caution">
    <text evidence="1">The sequence shown here is derived from an EMBL/GenBank/DDBJ whole genome shotgun (WGS) entry which is preliminary data.</text>
</comment>
<name>A0A8T0GM07_CERPU</name>
<proteinExistence type="predicted"/>
<dbReference type="EMBL" id="CM026431">
    <property type="protein sequence ID" value="KAG0559219.1"/>
    <property type="molecule type" value="Genomic_DNA"/>
</dbReference>
<protein>
    <submittedName>
        <fullName evidence="1">Uncharacterized protein</fullName>
    </submittedName>
</protein>
<keyword evidence="2" id="KW-1185">Reference proteome</keyword>
<dbReference type="Proteomes" id="UP000822688">
    <property type="component" value="Chromosome 10"/>
</dbReference>
<evidence type="ECO:0000313" key="2">
    <source>
        <dbReference type="Proteomes" id="UP000822688"/>
    </source>
</evidence>
<gene>
    <name evidence="1" type="ORF">KC19_10G088200</name>
</gene>